<dbReference type="Proteomes" id="UP001156856">
    <property type="component" value="Unassembled WGS sequence"/>
</dbReference>
<name>A0A512IX44_9HYPH</name>
<reference evidence="3" key="1">
    <citation type="journal article" date="2014" name="Int. J. Syst. Evol. Microbiol.">
        <title>Complete genome of a new Firmicutes species belonging to the dominant human colonic microbiota ('Ruminococcus bicirculans') reveals two chromosomes and a selective capacity to utilize plant glucans.</title>
        <authorList>
            <consortium name="NISC Comparative Sequencing Program"/>
            <person name="Wegmann U."/>
            <person name="Louis P."/>
            <person name="Goesmann A."/>
            <person name="Henrissat B."/>
            <person name="Duncan S.H."/>
            <person name="Flint H.J."/>
        </authorList>
    </citation>
    <scope>NUCLEOTIDE SEQUENCE</scope>
    <source>
        <strain evidence="3">NBRC 107715</strain>
    </source>
</reference>
<keyword evidence="5" id="KW-1185">Reference proteome</keyword>
<reference evidence="5" key="2">
    <citation type="journal article" date="2019" name="Int. J. Syst. Evol. Microbiol.">
        <title>The Global Catalogue of Microorganisms (GCM) 10K type strain sequencing project: providing services to taxonomists for standard genome sequencing and annotation.</title>
        <authorList>
            <consortium name="The Broad Institute Genomics Platform"/>
            <consortium name="The Broad Institute Genome Sequencing Center for Infectious Disease"/>
            <person name="Wu L."/>
            <person name="Ma J."/>
        </authorList>
    </citation>
    <scope>NUCLEOTIDE SEQUENCE [LARGE SCALE GENOMIC DNA]</scope>
    <source>
        <strain evidence="5">NBRC 107715</strain>
    </source>
</reference>
<dbReference type="Proteomes" id="UP000321960">
    <property type="component" value="Unassembled WGS sequence"/>
</dbReference>
<protein>
    <submittedName>
        <fullName evidence="2">Uncharacterized protein</fullName>
    </submittedName>
</protein>
<evidence type="ECO:0000313" key="2">
    <source>
        <dbReference type="EMBL" id="GEP02284.1"/>
    </source>
</evidence>
<dbReference type="EMBL" id="BJZU01000003">
    <property type="protein sequence ID" value="GEP02284.1"/>
    <property type="molecule type" value="Genomic_DNA"/>
</dbReference>
<evidence type="ECO:0000313" key="3">
    <source>
        <dbReference type="EMBL" id="GLS62229.1"/>
    </source>
</evidence>
<dbReference type="RefSeq" id="WP_147023957.1">
    <property type="nucleotide sequence ID" value="NZ_BJZU01000003.1"/>
</dbReference>
<dbReference type="AlphaFoldDB" id="A0A512IX44"/>
<proteinExistence type="predicted"/>
<organism evidence="2 4">
    <name type="scientific">Methylobacterium oxalidis</name>
    <dbReference type="NCBI Taxonomy" id="944322"/>
    <lineage>
        <taxon>Bacteria</taxon>
        <taxon>Pseudomonadati</taxon>
        <taxon>Pseudomonadota</taxon>
        <taxon>Alphaproteobacteria</taxon>
        <taxon>Hyphomicrobiales</taxon>
        <taxon>Methylobacteriaceae</taxon>
        <taxon>Methylobacterium</taxon>
    </lineage>
</organism>
<reference evidence="2 4" key="3">
    <citation type="submission" date="2019-07" db="EMBL/GenBank/DDBJ databases">
        <title>Whole genome shotgun sequence of Methylobacterium oxalidis NBRC 107715.</title>
        <authorList>
            <person name="Hosoyama A."/>
            <person name="Uohara A."/>
            <person name="Ohji S."/>
            <person name="Ichikawa N."/>
        </authorList>
    </citation>
    <scope>NUCLEOTIDE SEQUENCE [LARGE SCALE GENOMIC DNA]</scope>
    <source>
        <strain evidence="2 4">NBRC 107715</strain>
    </source>
</reference>
<sequence length="156" mass="17529">MRDPEALTGRAARERARLEAAEEAAWAAAPKPSAPVETLAEPEPKPAKPSRPSAVLKLKYQRLIHERRAALKRVRWIMDQISAETEKVRDIEDQIARVQDQLAGLEDSGERGLTSDFLSETPKPNRKPKPKHLRTLSAEAEAQLYLDESFAPFVRV</sequence>
<feature type="region of interest" description="Disordered" evidence="1">
    <location>
        <begin position="1"/>
        <end position="53"/>
    </location>
</feature>
<feature type="region of interest" description="Disordered" evidence="1">
    <location>
        <begin position="103"/>
        <end position="133"/>
    </location>
</feature>
<dbReference type="EMBL" id="BSPK01000004">
    <property type="protein sequence ID" value="GLS62229.1"/>
    <property type="molecule type" value="Genomic_DNA"/>
</dbReference>
<reference evidence="3" key="4">
    <citation type="submission" date="2023-01" db="EMBL/GenBank/DDBJ databases">
        <title>Draft genome sequence of Methylobacterium oxalidis strain NBRC 107715.</title>
        <authorList>
            <person name="Sun Q."/>
            <person name="Mori K."/>
        </authorList>
    </citation>
    <scope>NUCLEOTIDE SEQUENCE</scope>
    <source>
        <strain evidence="3">NBRC 107715</strain>
    </source>
</reference>
<evidence type="ECO:0000313" key="4">
    <source>
        <dbReference type="Proteomes" id="UP000321960"/>
    </source>
</evidence>
<feature type="compositionally biased region" description="Basic and acidic residues" evidence="1">
    <location>
        <begin position="1"/>
        <end position="20"/>
    </location>
</feature>
<feature type="compositionally biased region" description="Basic residues" evidence="1">
    <location>
        <begin position="124"/>
        <end position="133"/>
    </location>
</feature>
<gene>
    <name evidence="3" type="ORF">GCM10007888_06100</name>
    <name evidence="2" type="ORF">MOX02_03220</name>
</gene>
<evidence type="ECO:0000313" key="5">
    <source>
        <dbReference type="Proteomes" id="UP001156856"/>
    </source>
</evidence>
<comment type="caution">
    <text evidence="2">The sequence shown here is derived from an EMBL/GenBank/DDBJ whole genome shotgun (WGS) entry which is preliminary data.</text>
</comment>
<accession>A0A512IX44</accession>
<evidence type="ECO:0000256" key="1">
    <source>
        <dbReference type="SAM" id="MobiDB-lite"/>
    </source>
</evidence>